<dbReference type="Pfam" id="PF02104">
    <property type="entry name" value="SURF1"/>
    <property type="match status" value="1"/>
</dbReference>
<reference evidence="7" key="1">
    <citation type="submission" date="2015-09" db="EMBL/GenBank/DDBJ databases">
        <title>Draft Genome Sequences of Two Novel Amoeba-resistant Intranuclear Bacteria, Candidatus Berkiella cookevillensis and Candidatus Berkiella aquae.</title>
        <authorList>
            <person name="Mehari Y.T."/>
            <person name="Arivett B.A."/>
            <person name="Farone A.L."/>
            <person name="Gunderson J.H."/>
            <person name="Farone M.B."/>
        </authorList>
    </citation>
    <scope>NUCLEOTIDE SEQUENCE [LARGE SCALE GENOMIC DNA]</scope>
    <source>
        <strain evidence="7">CC99</strain>
    </source>
</reference>
<dbReference type="PANTHER" id="PTHR23427">
    <property type="entry name" value="SURFEIT LOCUS PROTEIN"/>
    <property type="match status" value="1"/>
</dbReference>
<organism evidence="7">
    <name type="scientific">Candidatus Berkiella cookevillensis</name>
    <dbReference type="NCBI Taxonomy" id="437022"/>
    <lineage>
        <taxon>Bacteria</taxon>
        <taxon>Pseudomonadati</taxon>
        <taxon>Pseudomonadota</taxon>
        <taxon>Gammaproteobacteria</taxon>
        <taxon>Candidatus Berkiellales</taxon>
        <taxon>Candidatus Berkiellaceae</taxon>
        <taxon>Candidatus Berkiella</taxon>
    </lineage>
</organism>
<evidence type="ECO:0000256" key="3">
    <source>
        <dbReference type="ARBA" id="ARBA00022692"/>
    </source>
</evidence>
<accession>A0A0Q9YG34</accession>
<keyword evidence="3 6" id="KW-0812">Transmembrane</keyword>
<gene>
    <name evidence="7" type="ORF">CC99x_00490</name>
</gene>
<evidence type="ECO:0000256" key="4">
    <source>
        <dbReference type="ARBA" id="ARBA00022989"/>
    </source>
</evidence>
<dbReference type="InterPro" id="IPR045214">
    <property type="entry name" value="Surf1/Surf4"/>
</dbReference>
<dbReference type="AlphaFoldDB" id="A0A0Q9YG34"/>
<name>A0A0Q9YG34_9GAMM</name>
<keyword evidence="4 6" id="KW-1133">Transmembrane helix</keyword>
<comment type="caution">
    <text evidence="7">The sequence shown here is derived from an EMBL/GenBank/DDBJ whole genome shotgun (WGS) entry which is preliminary data.</text>
</comment>
<sequence length="249" mass="28526">MRVHLPTYFKISSWSLRSVVLAFIILAMTTFLCVLGTWQLKRGYQKQQLIAAQNNASHSGFITEATLANNTIDRIRYRKIQLEGSFLNEKNFLLDNQTYNGRIGYHVLTPFEINPQTFILVNRGWVPLGTSRQTLPEILHLEGVFTIEGRIEKGYVNPLISSAIETPDIHWPLRIQTLDFELFNKLLNTSVLPAIVMLEAPSEGIFSAIPQSGEWLSPERHFGYAFQWYSLAGLLLLLTLITFWRSKKL</sequence>
<protein>
    <recommendedName>
        <fullName evidence="6">SURF1-like protein</fullName>
    </recommendedName>
</protein>
<keyword evidence="5 6" id="KW-0472">Membrane</keyword>
<dbReference type="InterPro" id="IPR002994">
    <property type="entry name" value="Surf1/Shy1"/>
</dbReference>
<feature type="transmembrane region" description="Helical" evidence="6">
    <location>
        <begin position="226"/>
        <end position="244"/>
    </location>
</feature>
<comment type="similarity">
    <text evidence="2 6">Belongs to the SURF1 family.</text>
</comment>
<feature type="transmembrane region" description="Helical" evidence="6">
    <location>
        <begin position="20"/>
        <end position="38"/>
    </location>
</feature>
<dbReference type="PANTHER" id="PTHR23427:SF2">
    <property type="entry name" value="SURFEIT LOCUS PROTEIN 1"/>
    <property type="match status" value="1"/>
</dbReference>
<dbReference type="PROSITE" id="PS50895">
    <property type="entry name" value="SURF1"/>
    <property type="match status" value="1"/>
</dbReference>
<comment type="subcellular location">
    <subcellularLocation>
        <location evidence="6">Cell membrane</location>
        <topology evidence="6">Multi-pass membrane protein</topology>
    </subcellularLocation>
    <subcellularLocation>
        <location evidence="1">Membrane</location>
    </subcellularLocation>
</comment>
<dbReference type="EMBL" id="LKHV01000002">
    <property type="protein sequence ID" value="KRG19478.1"/>
    <property type="molecule type" value="Genomic_DNA"/>
</dbReference>
<dbReference type="STRING" id="437022.CC99x_00490"/>
<keyword evidence="6" id="KW-1003">Cell membrane</keyword>
<evidence type="ECO:0000256" key="5">
    <source>
        <dbReference type="ARBA" id="ARBA00023136"/>
    </source>
</evidence>
<dbReference type="CDD" id="cd06662">
    <property type="entry name" value="SURF1"/>
    <property type="match status" value="1"/>
</dbReference>
<evidence type="ECO:0000256" key="2">
    <source>
        <dbReference type="ARBA" id="ARBA00007165"/>
    </source>
</evidence>
<evidence type="ECO:0000256" key="6">
    <source>
        <dbReference type="RuleBase" id="RU363076"/>
    </source>
</evidence>
<evidence type="ECO:0000256" key="1">
    <source>
        <dbReference type="ARBA" id="ARBA00004370"/>
    </source>
</evidence>
<dbReference type="GO" id="GO:0005886">
    <property type="term" value="C:plasma membrane"/>
    <property type="evidence" value="ECO:0007669"/>
    <property type="project" value="UniProtKB-SubCell"/>
</dbReference>
<evidence type="ECO:0000313" key="7">
    <source>
        <dbReference type="EMBL" id="KRG19478.1"/>
    </source>
</evidence>
<proteinExistence type="inferred from homology"/>